<feature type="region of interest" description="Disordered" evidence="1">
    <location>
        <begin position="218"/>
        <end position="245"/>
    </location>
</feature>
<name>A0A5B0MZN0_PUCGR</name>
<dbReference type="EMBL" id="VSWC01000196">
    <property type="protein sequence ID" value="KAA1066613.1"/>
    <property type="molecule type" value="Genomic_DNA"/>
</dbReference>
<evidence type="ECO:0000313" key="4">
    <source>
        <dbReference type="EMBL" id="KAA1081783.1"/>
    </source>
</evidence>
<evidence type="ECO:0000313" key="5">
    <source>
        <dbReference type="Proteomes" id="UP000324748"/>
    </source>
</evidence>
<proteinExistence type="predicted"/>
<comment type="caution">
    <text evidence="4">The sequence shown here is derived from an EMBL/GenBank/DDBJ whole genome shotgun (WGS) entry which is preliminary data.</text>
</comment>
<dbReference type="Proteomes" id="UP000325313">
    <property type="component" value="Unassembled WGS sequence"/>
</dbReference>
<evidence type="ECO:0000256" key="2">
    <source>
        <dbReference type="SAM" id="SignalP"/>
    </source>
</evidence>
<evidence type="ECO:0000313" key="6">
    <source>
        <dbReference type="Proteomes" id="UP000325313"/>
    </source>
</evidence>
<sequence>MIVFPCFLHVVVLLATCCLQTISHMDLPLEGVHQTESNGIMNIDDEEMDRILMVNKLKLNDVPTAEEQGKILAFIEAIPQLRSRPNSGLVRDYVMNPDTEEGKKYLLNILKHEFTFLRGEFSAIVNHYQCHNFRTVNYLNSIQKQIQLYFQHWLLSLQGKFGWTILPEQLSQVKNAEGTTISEKNGFIPEEFDNLGPDADEIISQVGSIQKEFLEVGRNSEEASTSLKRNPPHTTTERKKTPAVSAEKNIPADVHGIIMKKIISDVLHQLKILLNEPNSYYTQYFQMDEFFEVNISLQRFAFRTLDFLYTHELVNFEDYKSAFQEDETIKKASYNMVTFFVHFRRNGKKFYPMNVKNILNSPYSSDYQNILAALDEGQRKYFMYSSLKFVFELQKDKNSRVQENQITAHIWHYLQIRIFEMDRMFCALENGLSKLHQEERDDIKNSILRVFRLFINFQHMNSSWQTAFSPVLQILYQVLEFIEEEYTYSQKDPDFHHLNESEKKNLALMSSYSKFLGRLENIETYLEEKYDYPGQNLIKKKEKFKTMSEENEIVYKYITFIQLQHSKEKLNILGGMQSQWNDYCQNEKVLHLVQNLKQSIRRRLRSKFQNVLAESFINFSHISLSSIEPCYLVNFLSLLIIAWVFNKFFPSSQMHMNH</sequence>
<keyword evidence="2" id="KW-0732">Signal</keyword>
<gene>
    <name evidence="3" type="ORF">PGT21_034423</name>
    <name evidence="4" type="ORF">PGTUg99_006950</name>
</gene>
<dbReference type="AlphaFoldDB" id="A0A5B0MZN0"/>
<organism evidence="4 6">
    <name type="scientific">Puccinia graminis f. sp. tritici</name>
    <dbReference type="NCBI Taxonomy" id="56615"/>
    <lineage>
        <taxon>Eukaryota</taxon>
        <taxon>Fungi</taxon>
        <taxon>Dikarya</taxon>
        <taxon>Basidiomycota</taxon>
        <taxon>Pucciniomycotina</taxon>
        <taxon>Pucciniomycetes</taxon>
        <taxon>Pucciniales</taxon>
        <taxon>Pucciniaceae</taxon>
        <taxon>Puccinia</taxon>
    </lineage>
</organism>
<dbReference type="Proteomes" id="UP000324748">
    <property type="component" value="Unassembled WGS sequence"/>
</dbReference>
<keyword evidence="5" id="KW-1185">Reference proteome</keyword>
<evidence type="ECO:0000256" key="1">
    <source>
        <dbReference type="SAM" id="MobiDB-lite"/>
    </source>
</evidence>
<feature type="compositionally biased region" description="Polar residues" evidence="1">
    <location>
        <begin position="222"/>
        <end position="234"/>
    </location>
</feature>
<evidence type="ECO:0000313" key="3">
    <source>
        <dbReference type="EMBL" id="KAA1066613.1"/>
    </source>
</evidence>
<dbReference type="EMBL" id="VDEP01000440">
    <property type="protein sequence ID" value="KAA1081783.1"/>
    <property type="molecule type" value="Genomic_DNA"/>
</dbReference>
<feature type="chain" id="PRO_5036137337" evidence="2">
    <location>
        <begin position="24"/>
        <end position="658"/>
    </location>
</feature>
<reference evidence="5 6" key="1">
    <citation type="submission" date="2019-05" db="EMBL/GenBank/DDBJ databases">
        <title>Emergence of the Ug99 lineage of the wheat stem rust pathogen through somatic hybridization.</title>
        <authorList>
            <person name="Li F."/>
            <person name="Upadhyaya N.M."/>
            <person name="Sperschneider J."/>
            <person name="Matny O."/>
            <person name="Nguyen-Phuc H."/>
            <person name="Mago R."/>
            <person name="Raley C."/>
            <person name="Miller M.E."/>
            <person name="Silverstein K.A.T."/>
            <person name="Henningsen E."/>
            <person name="Hirsch C.D."/>
            <person name="Visser B."/>
            <person name="Pretorius Z.A."/>
            <person name="Steffenson B.J."/>
            <person name="Schwessinger B."/>
            <person name="Dodds P.N."/>
            <person name="Figueroa M."/>
        </authorList>
    </citation>
    <scope>NUCLEOTIDE SEQUENCE [LARGE SCALE GENOMIC DNA]</scope>
    <source>
        <strain evidence="3">21-0</strain>
        <strain evidence="4 6">Ug99</strain>
    </source>
</reference>
<protein>
    <submittedName>
        <fullName evidence="4">Uncharacterized protein</fullName>
    </submittedName>
</protein>
<feature type="signal peptide" evidence="2">
    <location>
        <begin position="1"/>
        <end position="23"/>
    </location>
</feature>
<accession>A0A5B0MZN0</accession>